<name>A0ABU5RTQ8_9CYAN</name>
<evidence type="ECO:0000256" key="2">
    <source>
        <dbReference type="ARBA" id="ARBA00022963"/>
    </source>
</evidence>
<dbReference type="RefSeq" id="WP_323305216.1">
    <property type="nucleotide sequence ID" value="NZ_JAYGHX010000004.1"/>
</dbReference>
<dbReference type="SUPFAM" id="SSF53474">
    <property type="entry name" value="alpha/beta-Hydrolases"/>
    <property type="match status" value="1"/>
</dbReference>
<keyword evidence="2" id="KW-0442">Lipid degradation</keyword>
<feature type="region of interest" description="Disordered" evidence="4">
    <location>
        <begin position="262"/>
        <end position="282"/>
    </location>
</feature>
<dbReference type="PANTHER" id="PTHR10272:SF0">
    <property type="entry name" value="PLATELET-ACTIVATING FACTOR ACETYLHYDROLASE"/>
    <property type="match status" value="1"/>
</dbReference>
<keyword evidence="1 7" id="KW-0378">Hydrolase</keyword>
<protein>
    <submittedName>
        <fullName evidence="7">Alpha/beta hydrolase</fullName>
    </submittedName>
</protein>
<dbReference type="InterPro" id="IPR010802">
    <property type="entry name" value="DUF1400"/>
</dbReference>
<sequence length="516" mass="54210">MTRPFRHLTALLLGGGALLTAAPAWALEEIQLSLPLVETPFTIQVRELRDQRSLLSGNSDLAELDRATDGAIGRRLVEAFQTPLPLPVKAFAQQSVGSPLVNQVLLLLSSLVVVEGVSQPMDSSQLAASLATSHAKGQLNLLDVLEALPGKSASVDLQQVVFAIDRLTTQQRQGSALATTLPAAGIDPALAQAGSLAVKRQELAIPVKHRPEPLQVVTIQPETGANGRLVLISHGLWDDPESFEGWGRHLASHGYTVLLPRHPGSDKSQQQAMLSGKMPPPSPEDLRLRPMDMTSAIDAAAAGSLGLPAGLRTDTVVAMGQSYGATTVLQLAGARPSAALLKRFCGDVRNPARNVSWVLQCSFITSADQAGLADPRVRAVVAVSPPMSLLFDQGSARAMNGRVLLVSGSRDWVVPSGPEALRPMAGEARNVGGGHRLVLARDGDHFNLRSHFENGGGALRGLLLAWTDGAFAAGAAAAPGPSAPPLLPPDGWGDTEFPLVDITTTLRSLPITGELP</sequence>
<feature type="domain" description="DUF1400" evidence="6">
    <location>
        <begin position="28"/>
        <end position="156"/>
    </location>
</feature>
<evidence type="ECO:0000256" key="3">
    <source>
        <dbReference type="ARBA" id="ARBA00023098"/>
    </source>
</evidence>
<proteinExistence type="predicted"/>
<organism evidence="7 8">
    <name type="scientific">Cyanobium gracile UHCC 0139</name>
    <dbReference type="NCBI Taxonomy" id="3110308"/>
    <lineage>
        <taxon>Bacteria</taxon>
        <taxon>Bacillati</taxon>
        <taxon>Cyanobacteriota</taxon>
        <taxon>Cyanophyceae</taxon>
        <taxon>Synechococcales</taxon>
        <taxon>Prochlorococcaceae</taxon>
        <taxon>Cyanobium</taxon>
    </lineage>
</organism>
<feature type="signal peptide" evidence="5">
    <location>
        <begin position="1"/>
        <end position="26"/>
    </location>
</feature>
<comment type="caution">
    <text evidence="7">The sequence shown here is derived from an EMBL/GenBank/DDBJ whole genome shotgun (WGS) entry which is preliminary data.</text>
</comment>
<gene>
    <name evidence="7" type="ORF">VB738_07830</name>
</gene>
<dbReference type="Gene3D" id="3.40.50.1820">
    <property type="entry name" value="alpha/beta hydrolase"/>
    <property type="match status" value="1"/>
</dbReference>
<dbReference type="Proteomes" id="UP001304461">
    <property type="component" value="Unassembled WGS sequence"/>
</dbReference>
<dbReference type="Pfam" id="PF07176">
    <property type="entry name" value="DUF1400"/>
    <property type="match status" value="1"/>
</dbReference>
<evidence type="ECO:0000313" key="8">
    <source>
        <dbReference type="Proteomes" id="UP001304461"/>
    </source>
</evidence>
<evidence type="ECO:0000256" key="1">
    <source>
        <dbReference type="ARBA" id="ARBA00022801"/>
    </source>
</evidence>
<dbReference type="PANTHER" id="PTHR10272">
    <property type="entry name" value="PLATELET-ACTIVATING FACTOR ACETYLHYDROLASE"/>
    <property type="match status" value="1"/>
</dbReference>
<reference evidence="7 8" key="1">
    <citation type="submission" date="2023-12" db="EMBL/GenBank/DDBJ databases">
        <title>Baltic Sea Cyanobacteria.</title>
        <authorList>
            <person name="Delbaje E."/>
            <person name="Fewer D.P."/>
            <person name="Shishido T.K."/>
        </authorList>
    </citation>
    <scope>NUCLEOTIDE SEQUENCE [LARGE SCALE GENOMIC DNA]</scope>
    <source>
        <strain evidence="7 8">UHCC 0139</strain>
    </source>
</reference>
<keyword evidence="5" id="KW-0732">Signal</keyword>
<evidence type="ECO:0000256" key="5">
    <source>
        <dbReference type="SAM" id="SignalP"/>
    </source>
</evidence>
<evidence type="ECO:0000313" key="7">
    <source>
        <dbReference type="EMBL" id="MEA5391170.1"/>
    </source>
</evidence>
<keyword evidence="3" id="KW-0443">Lipid metabolism</keyword>
<evidence type="ECO:0000256" key="4">
    <source>
        <dbReference type="SAM" id="MobiDB-lite"/>
    </source>
</evidence>
<dbReference type="EMBL" id="JAYGHX010000004">
    <property type="protein sequence ID" value="MEA5391170.1"/>
    <property type="molecule type" value="Genomic_DNA"/>
</dbReference>
<evidence type="ECO:0000259" key="6">
    <source>
        <dbReference type="Pfam" id="PF07176"/>
    </source>
</evidence>
<accession>A0ABU5RTQ8</accession>
<dbReference type="InterPro" id="IPR029058">
    <property type="entry name" value="AB_hydrolase_fold"/>
</dbReference>
<keyword evidence="8" id="KW-1185">Reference proteome</keyword>
<dbReference type="GO" id="GO:0016787">
    <property type="term" value="F:hydrolase activity"/>
    <property type="evidence" value="ECO:0007669"/>
    <property type="project" value="UniProtKB-KW"/>
</dbReference>
<feature type="chain" id="PRO_5045451502" evidence="5">
    <location>
        <begin position="27"/>
        <end position="516"/>
    </location>
</feature>